<comment type="caution">
    <text evidence="3">The sequence shown here is derived from an EMBL/GenBank/DDBJ whole genome shotgun (WGS) entry which is preliminary data.</text>
</comment>
<evidence type="ECO:0000313" key="3">
    <source>
        <dbReference type="EMBL" id="GFY76738.1"/>
    </source>
</evidence>
<feature type="domain" description="Peptidase A2" evidence="2">
    <location>
        <begin position="3"/>
        <end position="82"/>
    </location>
</feature>
<keyword evidence="1" id="KW-0378">Hydrolase</keyword>
<dbReference type="SUPFAM" id="SSF50630">
    <property type="entry name" value="Acid proteases"/>
    <property type="match status" value="1"/>
</dbReference>
<dbReference type="PROSITE" id="PS50175">
    <property type="entry name" value="ASP_PROT_RETROV"/>
    <property type="match status" value="1"/>
</dbReference>
<protein>
    <recommendedName>
        <fullName evidence="2">Peptidase A2 domain-containing protein</fullName>
    </recommendedName>
</protein>
<organism evidence="3 4">
    <name type="scientific">Trichonephila inaurata madagascariensis</name>
    <dbReference type="NCBI Taxonomy" id="2747483"/>
    <lineage>
        <taxon>Eukaryota</taxon>
        <taxon>Metazoa</taxon>
        <taxon>Ecdysozoa</taxon>
        <taxon>Arthropoda</taxon>
        <taxon>Chelicerata</taxon>
        <taxon>Arachnida</taxon>
        <taxon>Araneae</taxon>
        <taxon>Araneomorphae</taxon>
        <taxon>Entelegynae</taxon>
        <taxon>Araneoidea</taxon>
        <taxon>Nephilidae</taxon>
        <taxon>Trichonephila</taxon>
        <taxon>Trichonephila inaurata</taxon>
    </lineage>
</organism>
<dbReference type="Gene3D" id="2.40.70.10">
    <property type="entry name" value="Acid Proteases"/>
    <property type="match status" value="1"/>
</dbReference>
<dbReference type="EMBL" id="BMAV01022125">
    <property type="protein sequence ID" value="GFY76738.1"/>
    <property type="molecule type" value="Genomic_DNA"/>
</dbReference>
<name>A0A8X6YTJ8_9ARAC</name>
<proteinExistence type="predicted"/>
<dbReference type="OrthoDB" id="10056424at2759"/>
<accession>A0A8X6YTJ8</accession>
<reference evidence="3" key="1">
    <citation type="submission" date="2020-08" db="EMBL/GenBank/DDBJ databases">
        <title>Multicomponent nature underlies the extraordinary mechanical properties of spider dragline silk.</title>
        <authorList>
            <person name="Kono N."/>
            <person name="Nakamura H."/>
            <person name="Mori M."/>
            <person name="Yoshida Y."/>
            <person name="Ohtoshi R."/>
            <person name="Malay A.D."/>
            <person name="Moran D.A.P."/>
            <person name="Tomita M."/>
            <person name="Numata K."/>
            <person name="Arakawa K."/>
        </authorList>
    </citation>
    <scope>NUCLEOTIDE SEQUENCE</scope>
</reference>
<evidence type="ECO:0000313" key="4">
    <source>
        <dbReference type="Proteomes" id="UP000886998"/>
    </source>
</evidence>
<dbReference type="AlphaFoldDB" id="A0A8X6YTJ8"/>
<dbReference type="InterPro" id="IPR021109">
    <property type="entry name" value="Peptidase_aspartic_dom_sf"/>
</dbReference>
<sequence length="99" mass="11123">MGVNALVDSRADYSVVSKQLRRQLRTPMFSEHNPILLTACGKVVEVIGRCMLRVNLNGVVQTFEFLVFQKCSHDLNILGRDFFKATDCGSAANFRLESK</sequence>
<dbReference type="GO" id="GO:0006508">
    <property type="term" value="P:proteolysis"/>
    <property type="evidence" value="ECO:0007669"/>
    <property type="project" value="InterPro"/>
</dbReference>
<dbReference type="InterPro" id="IPR001995">
    <property type="entry name" value="Peptidase_A2_cat"/>
</dbReference>
<keyword evidence="4" id="KW-1185">Reference proteome</keyword>
<dbReference type="Proteomes" id="UP000886998">
    <property type="component" value="Unassembled WGS sequence"/>
</dbReference>
<evidence type="ECO:0000256" key="1">
    <source>
        <dbReference type="ARBA" id="ARBA00022801"/>
    </source>
</evidence>
<dbReference type="GO" id="GO:0004190">
    <property type="term" value="F:aspartic-type endopeptidase activity"/>
    <property type="evidence" value="ECO:0007669"/>
    <property type="project" value="InterPro"/>
</dbReference>
<gene>
    <name evidence="3" type="primary">AVEN_255240_1</name>
    <name evidence="3" type="ORF">TNIN_262951</name>
</gene>
<evidence type="ECO:0000259" key="2">
    <source>
        <dbReference type="PROSITE" id="PS50175"/>
    </source>
</evidence>